<dbReference type="AlphaFoldDB" id="A0A2Z7CM88"/>
<dbReference type="EMBL" id="KQ995777">
    <property type="protein sequence ID" value="KZV45829.1"/>
    <property type="molecule type" value="Genomic_DNA"/>
</dbReference>
<dbReference type="Proteomes" id="UP000250235">
    <property type="component" value="Unassembled WGS sequence"/>
</dbReference>
<keyword evidence="3" id="KW-1185">Reference proteome</keyword>
<feature type="compositionally biased region" description="Basic and acidic residues" evidence="1">
    <location>
        <begin position="211"/>
        <end position="234"/>
    </location>
</feature>
<feature type="region of interest" description="Disordered" evidence="1">
    <location>
        <begin position="153"/>
        <end position="255"/>
    </location>
</feature>
<proteinExistence type="predicted"/>
<sequence length="365" mass="40120">MAASFSVNTLQVDFEYVLTMEHSGMVSMLKTLKNTGLKGFLNATGSVYEAAVGEFFANTKVTAGTIVSFVANRKLPLSKEMFAEAFGLPTEGMVVRYFEGNSDPSRQSHGYAVQISVMLRNMVNADLGESIKLHPQKVLTGKSMATYINKNLKVTPGGESSKHTKDTTSNIEDAIPTGNEGISIAGGPEVHPETRTGEEHIAVGPGGPERAGSKQDEQVGGNDHDNDRHEENSRSDTQTDQEDWVDKDEIIERDENCNNFEKETGTNAKAIVVRSGPEQPAQQTITYIGKGIFAPIKIREINWATHFLPKIDPVVAKGKVMLEVVTRPNPVKEHCQLVLKSAWEAVSNIMADFDEWIHFRTMVKL</sequence>
<protein>
    <submittedName>
        <fullName evidence="2">Uncharacterized protein</fullName>
    </submittedName>
</protein>
<name>A0A2Z7CM88_9LAMI</name>
<evidence type="ECO:0000256" key="1">
    <source>
        <dbReference type="SAM" id="MobiDB-lite"/>
    </source>
</evidence>
<accession>A0A2Z7CM88</accession>
<gene>
    <name evidence="2" type="ORF">F511_35272</name>
</gene>
<reference evidence="2 3" key="1">
    <citation type="journal article" date="2015" name="Proc. Natl. Acad. Sci. U.S.A.">
        <title>The resurrection genome of Boea hygrometrica: A blueprint for survival of dehydration.</title>
        <authorList>
            <person name="Xiao L."/>
            <person name="Yang G."/>
            <person name="Zhang L."/>
            <person name="Yang X."/>
            <person name="Zhao S."/>
            <person name="Ji Z."/>
            <person name="Zhou Q."/>
            <person name="Hu M."/>
            <person name="Wang Y."/>
            <person name="Chen M."/>
            <person name="Xu Y."/>
            <person name="Jin H."/>
            <person name="Xiao X."/>
            <person name="Hu G."/>
            <person name="Bao F."/>
            <person name="Hu Y."/>
            <person name="Wan P."/>
            <person name="Li L."/>
            <person name="Deng X."/>
            <person name="Kuang T."/>
            <person name="Xiang C."/>
            <person name="Zhu J.K."/>
            <person name="Oliver M.J."/>
            <person name="He Y."/>
        </authorList>
    </citation>
    <scope>NUCLEOTIDE SEQUENCE [LARGE SCALE GENOMIC DNA]</scope>
    <source>
        <strain evidence="3">cv. XS01</strain>
    </source>
</reference>
<evidence type="ECO:0000313" key="2">
    <source>
        <dbReference type="EMBL" id="KZV45829.1"/>
    </source>
</evidence>
<feature type="compositionally biased region" description="Basic and acidic residues" evidence="1">
    <location>
        <begin position="190"/>
        <end position="201"/>
    </location>
</feature>
<evidence type="ECO:0000313" key="3">
    <source>
        <dbReference type="Proteomes" id="UP000250235"/>
    </source>
</evidence>
<organism evidence="2 3">
    <name type="scientific">Dorcoceras hygrometricum</name>
    <dbReference type="NCBI Taxonomy" id="472368"/>
    <lineage>
        <taxon>Eukaryota</taxon>
        <taxon>Viridiplantae</taxon>
        <taxon>Streptophyta</taxon>
        <taxon>Embryophyta</taxon>
        <taxon>Tracheophyta</taxon>
        <taxon>Spermatophyta</taxon>
        <taxon>Magnoliopsida</taxon>
        <taxon>eudicotyledons</taxon>
        <taxon>Gunneridae</taxon>
        <taxon>Pentapetalae</taxon>
        <taxon>asterids</taxon>
        <taxon>lamiids</taxon>
        <taxon>Lamiales</taxon>
        <taxon>Gesneriaceae</taxon>
        <taxon>Didymocarpoideae</taxon>
        <taxon>Trichosporeae</taxon>
        <taxon>Loxocarpinae</taxon>
        <taxon>Dorcoceras</taxon>
    </lineage>
</organism>